<keyword evidence="2" id="KW-0378">Hydrolase</keyword>
<dbReference type="InterPro" id="IPR023198">
    <property type="entry name" value="PGP-like_dom2"/>
</dbReference>
<dbReference type="SFLD" id="SFLDS00003">
    <property type="entry name" value="Haloacid_Dehalogenase"/>
    <property type="match status" value="1"/>
</dbReference>
<organism evidence="6 7">
    <name type="scientific">Aquisalimonas asiatica</name>
    <dbReference type="NCBI Taxonomy" id="406100"/>
    <lineage>
        <taxon>Bacteria</taxon>
        <taxon>Pseudomonadati</taxon>
        <taxon>Pseudomonadota</taxon>
        <taxon>Gammaproteobacteria</taxon>
        <taxon>Chromatiales</taxon>
        <taxon>Ectothiorhodospiraceae</taxon>
        <taxon>Aquisalimonas</taxon>
    </lineage>
</organism>
<evidence type="ECO:0000256" key="5">
    <source>
        <dbReference type="SAM" id="MobiDB-lite"/>
    </source>
</evidence>
<evidence type="ECO:0000256" key="1">
    <source>
        <dbReference type="ARBA" id="ARBA00022723"/>
    </source>
</evidence>
<dbReference type="Gene3D" id="1.10.150.240">
    <property type="entry name" value="Putative phosphatase, domain 2"/>
    <property type="match status" value="1"/>
</dbReference>
<dbReference type="GO" id="GO:0005829">
    <property type="term" value="C:cytosol"/>
    <property type="evidence" value="ECO:0007669"/>
    <property type="project" value="TreeGrafter"/>
</dbReference>
<protein>
    <submittedName>
        <fullName evidence="6">Phosphoglycolate phosphatase</fullName>
    </submittedName>
</protein>
<sequence length="272" mass="29140">MTLDAHSSNTQGLADPLPAGPGLQPGGNREPAPGLRPAGHLRRPAIETVLFDLDGTLLDTAPDLIAAANTLLQENDRPALAAGLYAPVVSHGSAAMIARSFDLHPRDPAMEPLRQRFLQLYRSRVSSLTRPFAGIPELLEQIEAAGLRWGVVTNKPGWLTEPLLEDLDLSHRAACVVSGDTVACRKPDPRPISYACELLDIAPHRTVVVGDALRDVSAGRLAGTSTLVALFGYICAEDEPTRWGADGLIGHPGELLRWLPDTTPLPEHGQHD</sequence>
<gene>
    <name evidence="6" type="ORF">SAMN04488052_102260</name>
</gene>
<dbReference type="Proteomes" id="UP000199657">
    <property type="component" value="Unassembled WGS sequence"/>
</dbReference>
<dbReference type="AlphaFoldDB" id="A0A1H8RUZ3"/>
<dbReference type="PANTHER" id="PTHR43434">
    <property type="entry name" value="PHOSPHOGLYCOLATE PHOSPHATASE"/>
    <property type="match status" value="1"/>
</dbReference>
<dbReference type="Pfam" id="PF13419">
    <property type="entry name" value="HAD_2"/>
    <property type="match status" value="1"/>
</dbReference>
<dbReference type="GO" id="GO:0006281">
    <property type="term" value="P:DNA repair"/>
    <property type="evidence" value="ECO:0007669"/>
    <property type="project" value="TreeGrafter"/>
</dbReference>
<dbReference type="RefSeq" id="WP_245753959.1">
    <property type="nucleotide sequence ID" value="NZ_FOEG01000002.1"/>
</dbReference>
<dbReference type="GO" id="GO:0046872">
    <property type="term" value="F:metal ion binding"/>
    <property type="evidence" value="ECO:0007669"/>
    <property type="project" value="UniProtKB-KW"/>
</dbReference>
<dbReference type="EMBL" id="FOEG01000002">
    <property type="protein sequence ID" value="SEO69994.1"/>
    <property type="molecule type" value="Genomic_DNA"/>
</dbReference>
<evidence type="ECO:0000256" key="2">
    <source>
        <dbReference type="ARBA" id="ARBA00022801"/>
    </source>
</evidence>
<dbReference type="STRING" id="406100.SAMN04488052_102260"/>
<keyword evidence="3" id="KW-0460">Magnesium</keyword>
<keyword evidence="1" id="KW-0479">Metal-binding</keyword>
<evidence type="ECO:0000313" key="7">
    <source>
        <dbReference type="Proteomes" id="UP000199657"/>
    </source>
</evidence>
<dbReference type="InterPro" id="IPR006439">
    <property type="entry name" value="HAD-SF_hydro_IA"/>
</dbReference>
<dbReference type="InterPro" id="IPR050155">
    <property type="entry name" value="HAD-like_hydrolase_sf"/>
</dbReference>
<reference evidence="6 7" key="1">
    <citation type="submission" date="2016-10" db="EMBL/GenBank/DDBJ databases">
        <authorList>
            <person name="de Groot N.N."/>
        </authorList>
    </citation>
    <scope>NUCLEOTIDE SEQUENCE [LARGE SCALE GENOMIC DNA]</scope>
    <source>
        <strain evidence="6 7">CGMCC 1.6291</strain>
    </source>
</reference>
<proteinExistence type="predicted"/>
<evidence type="ECO:0000313" key="6">
    <source>
        <dbReference type="EMBL" id="SEO69994.1"/>
    </source>
</evidence>
<name>A0A1H8RUZ3_9GAMM</name>
<dbReference type="GO" id="GO:0008967">
    <property type="term" value="F:phosphoglycolate phosphatase activity"/>
    <property type="evidence" value="ECO:0007669"/>
    <property type="project" value="TreeGrafter"/>
</dbReference>
<dbReference type="PRINTS" id="PR00413">
    <property type="entry name" value="HADHALOGNASE"/>
</dbReference>
<dbReference type="InterPro" id="IPR041492">
    <property type="entry name" value="HAD_2"/>
</dbReference>
<keyword evidence="7" id="KW-1185">Reference proteome</keyword>
<dbReference type="NCBIfam" id="TIGR01549">
    <property type="entry name" value="HAD-SF-IA-v1"/>
    <property type="match status" value="1"/>
</dbReference>
<feature type="compositionally biased region" description="Polar residues" evidence="5">
    <location>
        <begin position="1"/>
        <end position="10"/>
    </location>
</feature>
<dbReference type="InterPro" id="IPR023214">
    <property type="entry name" value="HAD_sf"/>
</dbReference>
<keyword evidence="4" id="KW-0119">Carbohydrate metabolism</keyword>
<feature type="compositionally biased region" description="Low complexity" evidence="5">
    <location>
        <begin position="11"/>
        <end position="22"/>
    </location>
</feature>
<dbReference type="Gene3D" id="3.40.50.1000">
    <property type="entry name" value="HAD superfamily/HAD-like"/>
    <property type="match status" value="1"/>
</dbReference>
<dbReference type="SFLD" id="SFLDG01129">
    <property type="entry name" value="C1.5:_HAD__Beta-PGM__Phosphata"/>
    <property type="match status" value="1"/>
</dbReference>
<dbReference type="PANTHER" id="PTHR43434:SF23">
    <property type="entry name" value="PHOSPHOGLYCOLATE PHOSPHATASE"/>
    <property type="match status" value="1"/>
</dbReference>
<evidence type="ECO:0000256" key="4">
    <source>
        <dbReference type="ARBA" id="ARBA00023277"/>
    </source>
</evidence>
<accession>A0A1H8RUZ3</accession>
<evidence type="ECO:0000256" key="3">
    <source>
        <dbReference type="ARBA" id="ARBA00022842"/>
    </source>
</evidence>
<feature type="region of interest" description="Disordered" evidence="5">
    <location>
        <begin position="1"/>
        <end position="39"/>
    </location>
</feature>
<dbReference type="InterPro" id="IPR036412">
    <property type="entry name" value="HAD-like_sf"/>
</dbReference>
<dbReference type="SUPFAM" id="SSF56784">
    <property type="entry name" value="HAD-like"/>
    <property type="match status" value="1"/>
</dbReference>